<name>A0A1H3JTD0_9BACT</name>
<evidence type="ECO:0000259" key="6">
    <source>
        <dbReference type="PROSITE" id="PS50977"/>
    </source>
</evidence>
<evidence type="ECO:0000256" key="2">
    <source>
        <dbReference type="ARBA" id="ARBA00023015"/>
    </source>
</evidence>
<feature type="DNA-binding region" description="H-T-H motif" evidence="5">
    <location>
        <begin position="24"/>
        <end position="43"/>
    </location>
</feature>
<evidence type="ECO:0000256" key="5">
    <source>
        <dbReference type="PROSITE-ProRule" id="PRU00335"/>
    </source>
</evidence>
<dbReference type="AlphaFoldDB" id="A0A1H3JTD0"/>
<dbReference type="PANTHER" id="PTHR30055:SF175">
    <property type="entry name" value="HTH-TYPE TRANSCRIPTIONAL REPRESSOR KSTR2"/>
    <property type="match status" value="1"/>
</dbReference>
<accession>A0A1H3JTD0</accession>
<proteinExistence type="predicted"/>
<feature type="domain" description="HTH tetR-type" evidence="6">
    <location>
        <begin position="1"/>
        <end position="61"/>
    </location>
</feature>
<dbReference type="InterPro" id="IPR001647">
    <property type="entry name" value="HTH_TetR"/>
</dbReference>
<keyword evidence="3 5" id="KW-0238">DNA-binding</keyword>
<protein>
    <submittedName>
        <fullName evidence="7">Transcriptional regulator, TetR family</fullName>
    </submittedName>
</protein>
<dbReference type="SUPFAM" id="SSF46689">
    <property type="entry name" value="Homeodomain-like"/>
    <property type="match status" value="1"/>
</dbReference>
<dbReference type="GO" id="GO:0003700">
    <property type="term" value="F:DNA-binding transcription factor activity"/>
    <property type="evidence" value="ECO:0007669"/>
    <property type="project" value="TreeGrafter"/>
</dbReference>
<dbReference type="GO" id="GO:0000976">
    <property type="term" value="F:transcription cis-regulatory region binding"/>
    <property type="evidence" value="ECO:0007669"/>
    <property type="project" value="TreeGrafter"/>
</dbReference>
<organism evidence="7 8">
    <name type="scientific">Hymenobacter psychrophilus</name>
    <dbReference type="NCBI Taxonomy" id="651662"/>
    <lineage>
        <taxon>Bacteria</taxon>
        <taxon>Pseudomonadati</taxon>
        <taxon>Bacteroidota</taxon>
        <taxon>Cytophagia</taxon>
        <taxon>Cytophagales</taxon>
        <taxon>Hymenobacteraceae</taxon>
        <taxon>Hymenobacter</taxon>
    </lineage>
</organism>
<dbReference type="PRINTS" id="PR00455">
    <property type="entry name" value="HTHTETR"/>
</dbReference>
<dbReference type="InterPro" id="IPR009057">
    <property type="entry name" value="Homeodomain-like_sf"/>
</dbReference>
<evidence type="ECO:0000256" key="1">
    <source>
        <dbReference type="ARBA" id="ARBA00022491"/>
    </source>
</evidence>
<dbReference type="InterPro" id="IPR050109">
    <property type="entry name" value="HTH-type_TetR-like_transc_reg"/>
</dbReference>
<dbReference type="Proteomes" id="UP000199249">
    <property type="component" value="Unassembled WGS sequence"/>
</dbReference>
<sequence length="204" mass="23310">MEIKDRIQHASLLLFTRNGIKGVSMDDIASHLGISKKTLYKWFDNKDELVSAVIGHHLNGVQGECETIAGAALNAVDEMVQIMDWAKRQMAQVNPTAIHDLRKYYPAAWQLFSTHKINYILAQIQANLRRGVTEGLYRADLDVEVLSRLRLAQIDVLFDQDIFPVVEFNQPRVQLACNEHFLLGMVTLKGHKLVNEYRHVTEEE</sequence>
<evidence type="ECO:0000256" key="4">
    <source>
        <dbReference type="ARBA" id="ARBA00023163"/>
    </source>
</evidence>
<dbReference type="EMBL" id="FNOV01000008">
    <property type="protein sequence ID" value="SDY42618.1"/>
    <property type="molecule type" value="Genomic_DNA"/>
</dbReference>
<dbReference type="PROSITE" id="PS50977">
    <property type="entry name" value="HTH_TETR_2"/>
    <property type="match status" value="1"/>
</dbReference>
<dbReference type="RefSeq" id="WP_092740974.1">
    <property type="nucleotide sequence ID" value="NZ_FNOV01000008.1"/>
</dbReference>
<evidence type="ECO:0000256" key="3">
    <source>
        <dbReference type="ARBA" id="ARBA00023125"/>
    </source>
</evidence>
<keyword evidence="2" id="KW-0805">Transcription regulation</keyword>
<keyword evidence="8" id="KW-1185">Reference proteome</keyword>
<evidence type="ECO:0000313" key="8">
    <source>
        <dbReference type="Proteomes" id="UP000199249"/>
    </source>
</evidence>
<dbReference type="Gene3D" id="1.10.357.10">
    <property type="entry name" value="Tetracycline Repressor, domain 2"/>
    <property type="match status" value="1"/>
</dbReference>
<keyword evidence="4" id="KW-0804">Transcription</keyword>
<dbReference type="PANTHER" id="PTHR30055">
    <property type="entry name" value="HTH-TYPE TRANSCRIPTIONAL REGULATOR RUTR"/>
    <property type="match status" value="1"/>
</dbReference>
<dbReference type="STRING" id="651662.SAMN04488069_108193"/>
<evidence type="ECO:0000313" key="7">
    <source>
        <dbReference type="EMBL" id="SDY42618.1"/>
    </source>
</evidence>
<reference evidence="8" key="1">
    <citation type="submission" date="2016-10" db="EMBL/GenBank/DDBJ databases">
        <authorList>
            <person name="Varghese N."/>
            <person name="Submissions S."/>
        </authorList>
    </citation>
    <scope>NUCLEOTIDE SEQUENCE [LARGE SCALE GENOMIC DNA]</scope>
    <source>
        <strain evidence="8">CGMCC 1.8975</strain>
    </source>
</reference>
<dbReference type="OrthoDB" id="881297at2"/>
<gene>
    <name evidence="7" type="ORF">SAMN04488069_108193</name>
</gene>
<dbReference type="Pfam" id="PF00440">
    <property type="entry name" value="TetR_N"/>
    <property type="match status" value="1"/>
</dbReference>
<keyword evidence="1" id="KW-0678">Repressor</keyword>